<keyword evidence="5 6" id="KW-0472">Membrane</keyword>
<sequence length="569" mass="62343">MGLFRSGDDDKSNVTCPTHSFAQDAEKNITGSLSFYQLSMIIGGSFAAFALIVMFFINMMHATHLSNPSEQVKIMRIGTLISAFSIISFLCICFPDAAVYIEPWLHVYEGFALGSFFLLLCDYVSPNRDQQDVFFATKKKNGIKWFKTRWIMIFQMPVIAVGVSLATNITQAAGIFCQESNDRHFANIYLRIIMSISLVVSVLSILQMYMLLKKDLAHHNPMLKLTAFKIVVGLTFIQGIIFTVLNDQNVLKTSDTLTYADVHVGIPNLVICIEMAPLSLFFMFAYPWSVYKSGHGRGSFSKLEQGNIPEGSYQGGPLGIHAWLAMLNPSDSFKAILFIFKKDNRNGSTTEVNMTGYQSNDPLVSHPYTPQPDKAVCPWSTNPLGLMKPTQLLIALAAIVYAVPAIEETMGPPLAELDTHSQPHIKRCGKKGPPPYYGEHPYPNQTYNQLTDGTPCRNVTVIYARGMGGKGNVGEVDGVGPIIFNRLATIIGGPEKLAVAGVKYTANFKTVIQKGPREGGRAMSELINRAATQCPDTKIVLLGHSVGGALVHQSAENITTEVTAHIAAG</sequence>
<keyword evidence="2 6" id="KW-0812">Transmembrane</keyword>
<name>A0A8H5KTK9_9HYPO</name>
<evidence type="ECO:0000256" key="6">
    <source>
        <dbReference type="SAM" id="Phobius"/>
    </source>
</evidence>
<keyword evidence="8" id="KW-1185">Reference proteome</keyword>
<dbReference type="AlphaFoldDB" id="A0A8H5KTK9"/>
<evidence type="ECO:0000256" key="4">
    <source>
        <dbReference type="ARBA" id="ARBA00022989"/>
    </source>
</evidence>
<proteinExistence type="predicted"/>
<accession>A0A8H5KTK9</accession>
<evidence type="ECO:0000256" key="5">
    <source>
        <dbReference type="ARBA" id="ARBA00023136"/>
    </source>
</evidence>
<organism evidence="7 8">
    <name type="scientific">Fusarium pseudoanthophilum</name>
    <dbReference type="NCBI Taxonomy" id="48495"/>
    <lineage>
        <taxon>Eukaryota</taxon>
        <taxon>Fungi</taxon>
        <taxon>Dikarya</taxon>
        <taxon>Ascomycota</taxon>
        <taxon>Pezizomycotina</taxon>
        <taxon>Sordariomycetes</taxon>
        <taxon>Hypocreomycetidae</taxon>
        <taxon>Hypocreales</taxon>
        <taxon>Nectriaceae</taxon>
        <taxon>Fusarium</taxon>
        <taxon>Fusarium fujikuroi species complex</taxon>
    </lineage>
</organism>
<dbReference type="InterPro" id="IPR005178">
    <property type="entry name" value="Ostalpha/TMEM184C"/>
</dbReference>
<feature type="transmembrane region" description="Helical" evidence="6">
    <location>
        <begin position="35"/>
        <end position="57"/>
    </location>
</feature>
<dbReference type="SUPFAM" id="SSF53474">
    <property type="entry name" value="alpha/beta-Hydrolases"/>
    <property type="match status" value="1"/>
</dbReference>
<dbReference type="PANTHER" id="PTHR23423">
    <property type="entry name" value="ORGANIC SOLUTE TRANSPORTER-RELATED"/>
    <property type="match status" value="1"/>
</dbReference>
<evidence type="ECO:0000313" key="8">
    <source>
        <dbReference type="Proteomes" id="UP000544095"/>
    </source>
</evidence>
<dbReference type="GO" id="GO:0052689">
    <property type="term" value="F:carboxylic ester hydrolase activity"/>
    <property type="evidence" value="ECO:0007669"/>
    <property type="project" value="UniProtKB-ARBA"/>
</dbReference>
<dbReference type="InterPro" id="IPR000675">
    <property type="entry name" value="Cutinase/axe"/>
</dbReference>
<dbReference type="Pfam" id="PF03619">
    <property type="entry name" value="Solute_trans_a"/>
    <property type="match status" value="1"/>
</dbReference>
<comment type="subcellular location">
    <subcellularLocation>
        <location evidence="1">Membrane</location>
        <topology evidence="1">Multi-pass membrane protein</topology>
    </subcellularLocation>
</comment>
<dbReference type="SMART" id="SM01110">
    <property type="entry name" value="Cutinase"/>
    <property type="match status" value="1"/>
</dbReference>
<evidence type="ECO:0000256" key="3">
    <source>
        <dbReference type="ARBA" id="ARBA00022801"/>
    </source>
</evidence>
<gene>
    <name evidence="7" type="ORF">FPANT_9693</name>
</gene>
<feature type="transmembrane region" description="Helical" evidence="6">
    <location>
        <begin position="77"/>
        <end position="101"/>
    </location>
</feature>
<dbReference type="InterPro" id="IPR029058">
    <property type="entry name" value="AB_hydrolase_fold"/>
</dbReference>
<feature type="transmembrane region" description="Helical" evidence="6">
    <location>
        <begin position="188"/>
        <end position="211"/>
    </location>
</feature>
<comment type="caution">
    <text evidence="7">The sequence shown here is derived from an EMBL/GenBank/DDBJ whole genome shotgun (WGS) entry which is preliminary data.</text>
</comment>
<evidence type="ECO:0000313" key="7">
    <source>
        <dbReference type="EMBL" id="KAF5579223.1"/>
    </source>
</evidence>
<dbReference type="SMART" id="SM01417">
    <property type="entry name" value="Solute_trans_a"/>
    <property type="match status" value="1"/>
</dbReference>
<dbReference type="Pfam" id="PF01083">
    <property type="entry name" value="Cutinase"/>
    <property type="match status" value="1"/>
</dbReference>
<dbReference type="EMBL" id="JAAOAR010000527">
    <property type="protein sequence ID" value="KAF5579223.1"/>
    <property type="molecule type" value="Genomic_DNA"/>
</dbReference>
<evidence type="ECO:0000256" key="1">
    <source>
        <dbReference type="ARBA" id="ARBA00004141"/>
    </source>
</evidence>
<reference evidence="7 8" key="1">
    <citation type="submission" date="2020-05" db="EMBL/GenBank/DDBJ databases">
        <title>Identification and distribution of gene clusters putatively required for synthesis of sphingolipid metabolism inhibitors in phylogenetically diverse species of the filamentous fungus Fusarium.</title>
        <authorList>
            <person name="Kim H.-S."/>
            <person name="Busman M."/>
            <person name="Brown D.W."/>
            <person name="Divon H."/>
            <person name="Uhlig S."/>
            <person name="Proctor R.H."/>
        </authorList>
    </citation>
    <scope>NUCLEOTIDE SEQUENCE [LARGE SCALE GENOMIC DNA]</scope>
    <source>
        <strain evidence="7 8">NRRL 25211</strain>
    </source>
</reference>
<dbReference type="Gene3D" id="3.40.50.1820">
    <property type="entry name" value="alpha/beta hydrolase"/>
    <property type="match status" value="1"/>
</dbReference>
<dbReference type="Proteomes" id="UP000544095">
    <property type="component" value="Unassembled WGS sequence"/>
</dbReference>
<dbReference type="GO" id="GO:0016020">
    <property type="term" value="C:membrane"/>
    <property type="evidence" value="ECO:0007669"/>
    <property type="project" value="UniProtKB-SubCell"/>
</dbReference>
<protein>
    <submittedName>
        <fullName evidence="7">Uncharacterized protein</fullName>
    </submittedName>
</protein>
<keyword evidence="4 6" id="KW-1133">Transmembrane helix</keyword>
<evidence type="ECO:0000256" key="2">
    <source>
        <dbReference type="ARBA" id="ARBA00022692"/>
    </source>
</evidence>
<feature type="transmembrane region" description="Helical" evidence="6">
    <location>
        <begin position="265"/>
        <end position="288"/>
    </location>
</feature>
<feature type="transmembrane region" description="Helical" evidence="6">
    <location>
        <begin position="150"/>
        <end position="176"/>
    </location>
</feature>
<feature type="transmembrane region" description="Helical" evidence="6">
    <location>
        <begin position="223"/>
        <end position="245"/>
    </location>
</feature>
<keyword evidence="3" id="KW-0378">Hydrolase</keyword>